<keyword evidence="7" id="KW-0548">Nucleotidyltransferase</keyword>
<dbReference type="RefSeq" id="WP_015829916.1">
    <property type="nucleotide sequence ID" value="NC_012969.1"/>
</dbReference>
<sequence>MSLPQPLKSVYALADANSFYASCEKVFRPELEGKPVVVLSNNDGCVIAQSKEAKAALALYMCRPWFEVKEAAEKIGTIAFSSNYELYGAMSNRFVQTLRHFSPRVEVYSIDESFMDMTGLRRDLSVYGHEIKHTVRQWTGLPICIGFGHSKTLAKLANHCAKKQPGWDGVCDLTSLSVPELDHLLASLEISTVWGVGKRLERRLHAVGVTNVLRLKHADPKRIRDKFGVLLERTVRELNGEVWLELDQMVPEANQVMSSRSFGHRLDSLTDLQAAISFHAGNAAERMRKKGLYANAVYVFIQNSPHDEAPYYCGQQMIALPSPTNSTQQITKAALWLLNKVYQPGVYYLKGGVMLMELVAEGGQQRELFGFSQQDSKNHRLMGMIDKVNAKYGRGTVKTAAEGVRQDWQMRRVLKSPGYLHQWKDLLKVR</sequence>
<reference evidence="7 8" key="2">
    <citation type="journal article" date="2011" name="J. Bacteriol.">
        <title>Genomes of three methylotrophs from a single niche uncover genetic and metabolic divergence of Methylophilaceae.</title>
        <authorList>
            <person name="Lapidus A."/>
            <person name="Clum A."/>
            <person name="Labutti K."/>
            <person name="Kaluzhnaya M.G."/>
            <person name="Lim S."/>
            <person name="Beck D.A."/>
            <person name="Glavina Del Rio T."/>
            <person name="Nolan M."/>
            <person name="Mavromatis K."/>
            <person name="Huntemann M."/>
            <person name="Lucas S."/>
            <person name="Lidstrom M.E."/>
            <person name="Ivanova N."/>
            <person name="Chistoserdova L."/>
        </authorList>
    </citation>
    <scope>NUCLEOTIDE SEQUENCE [LARGE SCALE GENOMIC DNA]</scope>
    <source>
        <strain evidence="7 8">SIP3-4</strain>
    </source>
</reference>
<accession>C6XCY6</accession>
<keyword evidence="2" id="KW-0227">DNA damage</keyword>
<evidence type="ECO:0000256" key="3">
    <source>
        <dbReference type="ARBA" id="ARBA00023199"/>
    </source>
</evidence>
<keyword evidence="7" id="KW-0808">Transferase</keyword>
<reference evidence="8" key="1">
    <citation type="submission" date="2009-07" db="EMBL/GenBank/DDBJ databases">
        <title>Complete sequence of chromosome of Methylovorus sp. SIP3-4.</title>
        <authorList>
            <person name="Lucas S."/>
            <person name="Copeland A."/>
            <person name="Lapidus A."/>
            <person name="Glavina del Rio T."/>
            <person name="Tice H."/>
            <person name="Bruce D."/>
            <person name="Goodwin L."/>
            <person name="Pitluck S."/>
            <person name="Clum A."/>
            <person name="Larimer F."/>
            <person name="Land M."/>
            <person name="Hauser L."/>
            <person name="Kyrpides N."/>
            <person name="Mikhailova N."/>
            <person name="Kayluzhnaya M."/>
            <person name="Chistoserdova L."/>
        </authorList>
    </citation>
    <scope>NUCLEOTIDE SEQUENCE [LARGE SCALE GENOMIC DNA]</scope>
    <source>
        <strain evidence="8">SIP3-4</strain>
    </source>
</reference>
<feature type="domain" description="UmuC" evidence="6">
    <location>
        <begin position="11"/>
        <end position="197"/>
    </location>
</feature>
<dbReference type="NCBIfam" id="NF002955">
    <property type="entry name" value="PRK03609.1"/>
    <property type="match status" value="1"/>
</dbReference>
<dbReference type="GO" id="GO:0005829">
    <property type="term" value="C:cytosol"/>
    <property type="evidence" value="ECO:0007669"/>
    <property type="project" value="TreeGrafter"/>
</dbReference>
<dbReference type="Gene3D" id="3.30.70.270">
    <property type="match status" value="1"/>
</dbReference>
<dbReference type="InterPro" id="IPR036775">
    <property type="entry name" value="DNA_pol_Y-fam_lit_finger_sf"/>
</dbReference>
<dbReference type="InterPro" id="IPR024728">
    <property type="entry name" value="PolY_HhH_motif"/>
</dbReference>
<dbReference type="EC" id="2.7.7.7" evidence="7"/>
<dbReference type="PROSITE" id="PS50173">
    <property type="entry name" value="UMUC"/>
    <property type="match status" value="1"/>
</dbReference>
<evidence type="ECO:0000259" key="6">
    <source>
        <dbReference type="PROSITE" id="PS50173"/>
    </source>
</evidence>
<dbReference type="Pfam" id="PF13438">
    <property type="entry name" value="DUF4113"/>
    <property type="match status" value="1"/>
</dbReference>
<evidence type="ECO:0000256" key="2">
    <source>
        <dbReference type="ARBA" id="ARBA00022763"/>
    </source>
</evidence>
<organism evidence="7 8">
    <name type="scientific">Methylovorus glucosotrophus (strain SIP3-4)</name>
    <dbReference type="NCBI Taxonomy" id="582744"/>
    <lineage>
        <taxon>Bacteria</taxon>
        <taxon>Pseudomonadati</taxon>
        <taxon>Pseudomonadota</taxon>
        <taxon>Betaproteobacteria</taxon>
        <taxon>Nitrosomonadales</taxon>
        <taxon>Methylophilaceae</taxon>
        <taxon>Methylovorus</taxon>
    </lineage>
</organism>
<dbReference type="GO" id="GO:0006281">
    <property type="term" value="P:DNA repair"/>
    <property type="evidence" value="ECO:0007669"/>
    <property type="project" value="UniProtKB-KW"/>
</dbReference>
<keyword evidence="7" id="KW-0239">DNA-directed DNA polymerase</keyword>
<dbReference type="Gene3D" id="3.30.1490.100">
    <property type="entry name" value="DNA polymerase, Y-family, little finger domain"/>
    <property type="match status" value="1"/>
</dbReference>
<evidence type="ECO:0000256" key="5">
    <source>
        <dbReference type="ARBA" id="ARBA00023236"/>
    </source>
</evidence>
<dbReference type="GO" id="GO:0042276">
    <property type="term" value="P:error-prone translesion synthesis"/>
    <property type="evidence" value="ECO:0007669"/>
    <property type="project" value="TreeGrafter"/>
</dbReference>
<dbReference type="GO" id="GO:0003887">
    <property type="term" value="F:DNA-directed DNA polymerase activity"/>
    <property type="evidence" value="ECO:0007669"/>
    <property type="project" value="UniProtKB-KW"/>
</dbReference>
<dbReference type="Gene3D" id="1.10.150.20">
    <property type="entry name" value="5' to 3' exonuclease, C-terminal subdomain"/>
    <property type="match status" value="1"/>
</dbReference>
<dbReference type="InterPro" id="IPR043128">
    <property type="entry name" value="Rev_trsase/Diguanyl_cyclase"/>
</dbReference>
<dbReference type="PANTHER" id="PTHR11076:SF34">
    <property type="entry name" value="PROTEIN UMUC"/>
    <property type="match status" value="1"/>
</dbReference>
<keyword evidence="8" id="KW-1185">Reference proteome</keyword>
<evidence type="ECO:0000256" key="4">
    <source>
        <dbReference type="ARBA" id="ARBA00023204"/>
    </source>
</evidence>
<dbReference type="GO" id="GO:0003684">
    <property type="term" value="F:damaged DNA binding"/>
    <property type="evidence" value="ECO:0007669"/>
    <property type="project" value="InterPro"/>
</dbReference>
<dbReference type="Proteomes" id="UP000002743">
    <property type="component" value="Chromosome"/>
</dbReference>
<dbReference type="CDD" id="cd01700">
    <property type="entry name" value="PolY_Pol_V_umuC"/>
    <property type="match status" value="1"/>
</dbReference>
<dbReference type="Pfam" id="PF11798">
    <property type="entry name" value="IMS_HHH"/>
    <property type="match status" value="1"/>
</dbReference>
<evidence type="ECO:0000313" key="8">
    <source>
        <dbReference type="Proteomes" id="UP000002743"/>
    </source>
</evidence>
<dbReference type="Pfam" id="PF00817">
    <property type="entry name" value="IMS"/>
    <property type="match status" value="1"/>
</dbReference>
<dbReference type="InterPro" id="IPR050116">
    <property type="entry name" value="DNA_polymerase-Y"/>
</dbReference>
<name>C6XCY6_METGS</name>
<dbReference type="PANTHER" id="PTHR11076">
    <property type="entry name" value="DNA REPAIR POLYMERASE UMUC / TRANSFERASE FAMILY MEMBER"/>
    <property type="match status" value="1"/>
</dbReference>
<dbReference type="eggNOG" id="COG0389">
    <property type="taxonomic scope" value="Bacteria"/>
</dbReference>
<dbReference type="InterPro" id="IPR017961">
    <property type="entry name" value="DNA_pol_Y-fam_little_finger"/>
</dbReference>
<dbReference type="Pfam" id="PF11799">
    <property type="entry name" value="IMS_C"/>
    <property type="match status" value="1"/>
</dbReference>
<keyword evidence="4" id="KW-0234">DNA repair</keyword>
<dbReference type="STRING" id="582744.Msip34_1164"/>
<dbReference type="InterPro" id="IPR025188">
    <property type="entry name" value="DUF4113"/>
</dbReference>
<dbReference type="InterPro" id="IPR001126">
    <property type="entry name" value="UmuC"/>
</dbReference>
<evidence type="ECO:0000256" key="1">
    <source>
        <dbReference type="ARBA" id="ARBA00010945"/>
    </source>
</evidence>
<proteinExistence type="inferred from homology"/>
<comment type="similarity">
    <text evidence="1">Belongs to the DNA polymerase type-Y family.</text>
</comment>
<dbReference type="KEGG" id="mei:Msip34_1164"/>
<keyword evidence="5" id="KW-0742">SOS response</keyword>
<gene>
    <name evidence="7" type="ordered locus">Msip34_1164</name>
</gene>
<dbReference type="EMBL" id="CP001674">
    <property type="protein sequence ID" value="ACT50411.1"/>
    <property type="molecule type" value="Genomic_DNA"/>
</dbReference>
<dbReference type="HOGENOM" id="CLU_012348_3_0_4"/>
<dbReference type="GO" id="GO:0009432">
    <property type="term" value="P:SOS response"/>
    <property type="evidence" value="ECO:0007669"/>
    <property type="project" value="UniProtKB-KW"/>
</dbReference>
<evidence type="ECO:0000313" key="7">
    <source>
        <dbReference type="EMBL" id="ACT50411.1"/>
    </source>
</evidence>
<dbReference type="SUPFAM" id="SSF56672">
    <property type="entry name" value="DNA/RNA polymerases"/>
    <property type="match status" value="1"/>
</dbReference>
<dbReference type="AlphaFoldDB" id="C6XCY6"/>
<dbReference type="OrthoDB" id="9808813at2"/>
<keyword evidence="3" id="KW-0741">SOS mutagenesis</keyword>
<dbReference type="InterPro" id="IPR043502">
    <property type="entry name" value="DNA/RNA_pol_sf"/>
</dbReference>
<dbReference type="Gene3D" id="3.40.1170.60">
    <property type="match status" value="1"/>
</dbReference>
<protein>
    <submittedName>
        <fullName evidence="7">DNA-directed DNA polymerase</fullName>
        <ecNumber evidence="7">2.7.7.7</ecNumber>
    </submittedName>
</protein>